<feature type="compositionally biased region" description="Basic and acidic residues" evidence="5">
    <location>
        <begin position="107"/>
        <end position="117"/>
    </location>
</feature>
<dbReference type="STRING" id="218851.A0A2G5CI89"/>
<evidence type="ECO:0000256" key="2">
    <source>
        <dbReference type="ARBA" id="ARBA00022771"/>
    </source>
</evidence>
<evidence type="ECO:0000256" key="3">
    <source>
        <dbReference type="ARBA" id="ARBA00022833"/>
    </source>
</evidence>
<dbReference type="Pfam" id="PF00569">
    <property type="entry name" value="ZZ"/>
    <property type="match status" value="1"/>
</dbReference>
<evidence type="ECO:0000259" key="6">
    <source>
        <dbReference type="PROSITE" id="PS50135"/>
    </source>
</evidence>
<keyword evidence="1" id="KW-0479">Metal-binding</keyword>
<dbReference type="Gene3D" id="3.30.60.90">
    <property type="match status" value="1"/>
</dbReference>
<feature type="domain" description="ZZ-type" evidence="6">
    <location>
        <begin position="38"/>
        <end position="101"/>
    </location>
</feature>
<keyword evidence="3" id="KW-0862">Zinc</keyword>
<dbReference type="Proteomes" id="UP000230069">
    <property type="component" value="Unassembled WGS sequence"/>
</dbReference>
<keyword evidence="2 4" id="KW-0863">Zinc-finger</keyword>
<name>A0A2G5CI89_AQUCA</name>
<gene>
    <name evidence="7" type="ORF">AQUCO_05500092v1</name>
</gene>
<proteinExistence type="predicted"/>
<dbReference type="EMBL" id="KZ305072">
    <property type="protein sequence ID" value="PIA30557.1"/>
    <property type="molecule type" value="Genomic_DNA"/>
</dbReference>
<organism evidence="7 8">
    <name type="scientific">Aquilegia coerulea</name>
    <name type="common">Rocky mountain columbine</name>
    <dbReference type="NCBI Taxonomy" id="218851"/>
    <lineage>
        <taxon>Eukaryota</taxon>
        <taxon>Viridiplantae</taxon>
        <taxon>Streptophyta</taxon>
        <taxon>Embryophyta</taxon>
        <taxon>Tracheophyta</taxon>
        <taxon>Spermatophyta</taxon>
        <taxon>Magnoliopsida</taxon>
        <taxon>Ranunculales</taxon>
        <taxon>Ranunculaceae</taxon>
        <taxon>Thalictroideae</taxon>
        <taxon>Aquilegia</taxon>
    </lineage>
</organism>
<evidence type="ECO:0000256" key="1">
    <source>
        <dbReference type="ARBA" id="ARBA00022723"/>
    </source>
</evidence>
<reference evidence="7 8" key="1">
    <citation type="submission" date="2017-09" db="EMBL/GenBank/DDBJ databases">
        <title>WGS assembly of Aquilegia coerulea Goldsmith.</title>
        <authorList>
            <person name="Hodges S."/>
            <person name="Kramer E."/>
            <person name="Nordborg M."/>
            <person name="Tomkins J."/>
            <person name="Borevitz J."/>
            <person name="Derieg N."/>
            <person name="Yan J."/>
            <person name="Mihaltcheva S."/>
            <person name="Hayes R.D."/>
            <person name="Rokhsar D."/>
        </authorList>
    </citation>
    <scope>NUCLEOTIDE SEQUENCE [LARGE SCALE GENOMIC DNA]</scope>
    <source>
        <strain evidence="8">cv. Goldsmith</strain>
    </source>
</reference>
<dbReference type="InterPro" id="IPR000433">
    <property type="entry name" value="Znf_ZZ"/>
</dbReference>
<feature type="region of interest" description="Disordered" evidence="5">
    <location>
        <begin position="98"/>
        <end position="133"/>
    </location>
</feature>
<dbReference type="SUPFAM" id="SSF57850">
    <property type="entry name" value="RING/U-box"/>
    <property type="match status" value="1"/>
</dbReference>
<dbReference type="PROSITE" id="PS50135">
    <property type="entry name" value="ZF_ZZ_2"/>
    <property type="match status" value="1"/>
</dbReference>
<dbReference type="AlphaFoldDB" id="A0A2G5CI89"/>
<dbReference type="OrthoDB" id="1740179at2759"/>
<dbReference type="InParanoid" id="A0A2G5CI89"/>
<protein>
    <recommendedName>
        <fullName evidence="6">ZZ-type domain-containing protein</fullName>
    </recommendedName>
</protein>
<evidence type="ECO:0000313" key="8">
    <source>
        <dbReference type="Proteomes" id="UP000230069"/>
    </source>
</evidence>
<evidence type="ECO:0000256" key="5">
    <source>
        <dbReference type="SAM" id="MobiDB-lite"/>
    </source>
</evidence>
<dbReference type="GO" id="GO:0008270">
    <property type="term" value="F:zinc ion binding"/>
    <property type="evidence" value="ECO:0007669"/>
    <property type="project" value="UniProtKB-KW"/>
</dbReference>
<dbReference type="InterPro" id="IPR043145">
    <property type="entry name" value="Znf_ZZ_sf"/>
</dbReference>
<sequence length="133" mass="15183">MPCLSELKIYYCTKLKVLPLYMLSPALEINFCPQLTRLPSYHLNGSLQMVPIVGKRYKCKDCYYSFDLCEECYTTPSKHTDRVNQHNTQGHTFELIANRGDNPVQVHPDDPSEDAKGDLVVTKSAEIEEQNKA</sequence>
<accession>A0A2G5CI89</accession>
<keyword evidence="8" id="KW-1185">Reference proteome</keyword>
<evidence type="ECO:0000313" key="7">
    <source>
        <dbReference type="EMBL" id="PIA30557.1"/>
    </source>
</evidence>
<evidence type="ECO:0000256" key="4">
    <source>
        <dbReference type="PROSITE-ProRule" id="PRU00228"/>
    </source>
</evidence>